<protein>
    <submittedName>
        <fullName evidence="1">Uncharacterized protein</fullName>
    </submittedName>
</protein>
<reference evidence="1" key="1">
    <citation type="submission" date="2019-04" db="EMBL/GenBank/DDBJ databases">
        <title>Microbes associate with the intestines of laboratory mice.</title>
        <authorList>
            <person name="Navarre W."/>
            <person name="Wong E."/>
            <person name="Huang K."/>
            <person name="Tropini C."/>
            <person name="Ng K."/>
            <person name="Yu B."/>
        </authorList>
    </citation>
    <scope>NUCLEOTIDE SEQUENCE</scope>
    <source>
        <strain evidence="1">NM72_1-8</strain>
    </source>
</reference>
<sequence length="796" mass="85250">MNKGKRIAALLIAFAMLFTGILSNAPSAEAAKKKVKIKSVSVASSLSGNKKTVYVAKGKKVKLATTVKATPNKKANKKVSYKSKNSKIASVSASGVIKGIKPGSTKITVTSKSNKKKKAAITVKVMKAPVTKVTLKQKKATLEKGAKLSLKATVKAKKGAVKTVGWKSSNPKAATVSSKGVVSAVGAGTATITAQAIDGSNKKASCKVTVNDSVSLTGMKILNSNMISFSLNKAFSLSAGQISVHAKSYVNGAYRGNVKISALSTNDQRNYRLSLHDNIYTGSYIRLSIPALQGNKILECQYLDPVCAYTDDVVRTGWVGDEFSDDFSFGSQEMGYSQYAINRLPAGLTATPHKSYLEISGTPTQPGVTQAVFTAVDELGNTMTKNIYFAIGSDTVMAGAAAPRYIVSTDAGATYVSPSIVGGSGSYRCQILADPKNSGAHIDGDGDIAIYPKTPGDYTVTVRATDTQNPARFCNFQAVFHVAQGISVSGYIKDAQGNPMEDAYVRFINKNLANRYAYSGGLYTNEKGIYTATLIPGTYDVKISYGDSTESIAGFADNYIENQAMTASRSGYDFTLPLYKVSLISGNTDASLNRTWYINNKRAGYGSTLYLRPGTYTLTSDITNSGGNTHEAWNGSWFSGMTLTRTYSDVRLSAAVRVINTAVQASVVSTPTGQSTTETYRYPAAKDSDYTMDCDGTKYSLPEESVYDTDGDWYADADAYTARVIQITETADYILESYSGYVQLYDQQGAVIEPSSEAEEQKTYASLPAGTYYVGTGSYSTYDTDICMWNASNAEY</sequence>
<organism evidence="1 2">
    <name type="scientific">Hominisplanchenecus murintestinalis</name>
    <dbReference type="NCBI Taxonomy" id="2941517"/>
    <lineage>
        <taxon>Bacteria</taxon>
        <taxon>Bacillati</taxon>
        <taxon>Bacillota</taxon>
        <taxon>Clostridia</taxon>
        <taxon>Lachnospirales</taxon>
        <taxon>Lachnospiraceae</taxon>
        <taxon>Hominisplanchenecus</taxon>
    </lineage>
</organism>
<dbReference type="EMBL" id="SRZB01000015">
    <property type="protein sequence ID" value="TGX98656.1"/>
    <property type="molecule type" value="Genomic_DNA"/>
</dbReference>
<gene>
    <name evidence="1" type="ORF">E5357_08280</name>
</gene>
<proteinExistence type="predicted"/>
<name>A0AC61QZN5_9FIRM</name>
<dbReference type="Proteomes" id="UP000307720">
    <property type="component" value="Unassembled WGS sequence"/>
</dbReference>
<keyword evidence="2" id="KW-1185">Reference proteome</keyword>
<accession>A0AC61QZN5</accession>
<comment type="caution">
    <text evidence="1">The sequence shown here is derived from an EMBL/GenBank/DDBJ whole genome shotgun (WGS) entry which is preliminary data.</text>
</comment>
<evidence type="ECO:0000313" key="1">
    <source>
        <dbReference type="EMBL" id="TGX98656.1"/>
    </source>
</evidence>
<evidence type="ECO:0000313" key="2">
    <source>
        <dbReference type="Proteomes" id="UP000307720"/>
    </source>
</evidence>